<keyword evidence="1" id="KW-1133">Transmembrane helix</keyword>
<feature type="transmembrane region" description="Helical" evidence="1">
    <location>
        <begin position="226"/>
        <end position="244"/>
    </location>
</feature>
<dbReference type="InterPro" id="IPR002656">
    <property type="entry name" value="Acyl_transf_3_dom"/>
</dbReference>
<proteinExistence type="predicted"/>
<keyword evidence="4" id="KW-1185">Reference proteome</keyword>
<dbReference type="InterPro" id="IPR052734">
    <property type="entry name" value="Nod_factor_acetyltransferase"/>
</dbReference>
<feature type="transmembrane region" description="Helical" evidence="1">
    <location>
        <begin position="198"/>
        <end position="214"/>
    </location>
</feature>
<feature type="transmembrane region" description="Helical" evidence="1">
    <location>
        <begin position="12"/>
        <end position="29"/>
    </location>
</feature>
<dbReference type="PANTHER" id="PTHR37312:SF1">
    <property type="entry name" value="MEMBRANE-BOUND ACYLTRANSFERASE YKRP-RELATED"/>
    <property type="match status" value="1"/>
</dbReference>
<keyword evidence="1" id="KW-0472">Membrane</keyword>
<feature type="transmembrane region" description="Helical" evidence="1">
    <location>
        <begin position="35"/>
        <end position="54"/>
    </location>
</feature>
<dbReference type="EMBL" id="JAHLOQ010000048">
    <property type="protein sequence ID" value="MBU5337326.1"/>
    <property type="molecule type" value="Genomic_DNA"/>
</dbReference>
<feature type="transmembrane region" description="Helical" evidence="1">
    <location>
        <begin position="112"/>
        <end position="132"/>
    </location>
</feature>
<accession>A0ABS6DZQ4</accession>
<name>A0ABS6DZQ4_9FIRM</name>
<dbReference type="RefSeq" id="WP_216571908.1">
    <property type="nucleotide sequence ID" value="NZ_JAHLOQ010000048.1"/>
</dbReference>
<reference evidence="3 4" key="1">
    <citation type="submission" date="2021-06" db="EMBL/GenBank/DDBJ databases">
        <authorList>
            <person name="Sun Q."/>
            <person name="Li D."/>
        </authorList>
    </citation>
    <scope>NUCLEOTIDE SEQUENCE [LARGE SCALE GENOMIC DNA]</scope>
    <source>
        <strain evidence="3 4">N19</strain>
    </source>
</reference>
<feature type="domain" description="Acyltransferase 3" evidence="2">
    <location>
        <begin position="10"/>
        <end position="304"/>
    </location>
</feature>
<evidence type="ECO:0000256" key="1">
    <source>
        <dbReference type="SAM" id="Phobius"/>
    </source>
</evidence>
<gene>
    <name evidence="3" type="ORF">KQI20_12820</name>
</gene>
<evidence type="ECO:0000259" key="2">
    <source>
        <dbReference type="Pfam" id="PF01757"/>
    </source>
</evidence>
<keyword evidence="3" id="KW-0012">Acyltransferase</keyword>
<sequence>MEKTKNERLEYLDICKGFGIFAITLGHIYSDNYFKTWLCSFHLPLFFIISGILIKHTSSDRKKFGNILSSRFKRLIIPYFMFELLVIIVLMICNKEVSFTILKQNIIESILLYTKAGATWFLPTLFISELVFLGLKKLIKSNKLMVLISTIIFIIPFFIHTENHFSIVFFRNFTAIGFLAFGYYSYNFLIKKEIPMKYLIMILLIDIIISILNGKVDLYFLSYNNIFLYSICSITGSVLVIFISKKLKSIKIRDLFKYYGINSLIVMATQQAILGSVIKLITGKDAYSYSIPFGTIVLIMVMLIEIPTIEVVNRYLPFMLGNFKKRKKDIVLKTE</sequence>
<feature type="transmembrane region" description="Helical" evidence="1">
    <location>
        <begin position="293"/>
        <end position="316"/>
    </location>
</feature>
<dbReference type="GO" id="GO:0016746">
    <property type="term" value="F:acyltransferase activity"/>
    <property type="evidence" value="ECO:0007669"/>
    <property type="project" value="UniProtKB-KW"/>
</dbReference>
<keyword evidence="3" id="KW-0808">Transferase</keyword>
<organism evidence="3 4">
    <name type="scientific">Intestinibacter bartlettii</name>
    <dbReference type="NCBI Taxonomy" id="261299"/>
    <lineage>
        <taxon>Bacteria</taxon>
        <taxon>Bacillati</taxon>
        <taxon>Bacillota</taxon>
        <taxon>Clostridia</taxon>
        <taxon>Peptostreptococcales</taxon>
        <taxon>Peptostreptococcaceae</taxon>
        <taxon>Intestinibacter</taxon>
    </lineage>
</organism>
<dbReference type="Pfam" id="PF01757">
    <property type="entry name" value="Acyl_transf_3"/>
    <property type="match status" value="1"/>
</dbReference>
<keyword evidence="1" id="KW-0812">Transmembrane</keyword>
<feature type="transmembrane region" description="Helical" evidence="1">
    <location>
        <begin position="256"/>
        <end position="281"/>
    </location>
</feature>
<protein>
    <submittedName>
        <fullName evidence="3">Acyltransferase family protein</fullName>
    </submittedName>
</protein>
<feature type="transmembrane region" description="Helical" evidence="1">
    <location>
        <begin position="144"/>
        <end position="161"/>
    </location>
</feature>
<evidence type="ECO:0000313" key="4">
    <source>
        <dbReference type="Proteomes" id="UP001196301"/>
    </source>
</evidence>
<evidence type="ECO:0000313" key="3">
    <source>
        <dbReference type="EMBL" id="MBU5337326.1"/>
    </source>
</evidence>
<feature type="transmembrane region" description="Helical" evidence="1">
    <location>
        <begin position="75"/>
        <end position="92"/>
    </location>
</feature>
<dbReference type="PANTHER" id="PTHR37312">
    <property type="entry name" value="MEMBRANE-BOUND ACYLTRANSFERASE YKRP-RELATED"/>
    <property type="match status" value="1"/>
</dbReference>
<comment type="caution">
    <text evidence="3">The sequence shown here is derived from an EMBL/GenBank/DDBJ whole genome shotgun (WGS) entry which is preliminary data.</text>
</comment>
<feature type="transmembrane region" description="Helical" evidence="1">
    <location>
        <begin position="167"/>
        <end position="186"/>
    </location>
</feature>
<dbReference type="Proteomes" id="UP001196301">
    <property type="component" value="Unassembled WGS sequence"/>
</dbReference>